<reference evidence="1" key="1">
    <citation type="submission" date="2018-05" db="EMBL/GenBank/DDBJ databases">
        <authorList>
            <person name="Lanie J.A."/>
            <person name="Ng W.-L."/>
            <person name="Kazmierczak K.M."/>
            <person name="Andrzejewski T.M."/>
            <person name="Davidsen T.M."/>
            <person name="Wayne K.J."/>
            <person name="Tettelin H."/>
            <person name="Glass J.I."/>
            <person name="Rusch D."/>
            <person name="Podicherti R."/>
            <person name="Tsui H.-C.T."/>
            <person name="Winkler M.E."/>
        </authorList>
    </citation>
    <scope>NUCLEOTIDE SEQUENCE</scope>
</reference>
<name>A0A382MH27_9ZZZZ</name>
<accession>A0A382MH27</accession>
<proteinExistence type="predicted"/>
<gene>
    <name evidence="1" type="ORF">METZ01_LOCUS300652</name>
</gene>
<dbReference type="EMBL" id="UINC01093400">
    <property type="protein sequence ID" value="SVC47798.1"/>
    <property type="molecule type" value="Genomic_DNA"/>
</dbReference>
<organism evidence="1">
    <name type="scientific">marine metagenome</name>
    <dbReference type="NCBI Taxonomy" id="408172"/>
    <lineage>
        <taxon>unclassified sequences</taxon>
        <taxon>metagenomes</taxon>
        <taxon>ecological metagenomes</taxon>
    </lineage>
</organism>
<protein>
    <submittedName>
        <fullName evidence="1">Uncharacterized protein</fullName>
    </submittedName>
</protein>
<dbReference type="AlphaFoldDB" id="A0A382MH27"/>
<evidence type="ECO:0000313" key="1">
    <source>
        <dbReference type="EMBL" id="SVC47798.1"/>
    </source>
</evidence>
<sequence length="295" mass="35086">MKTCLLLWFSWQFDKNIPRLDELYGERFPCRHYLMPFYQGNHAHTIPVHETSLHFQNYFAQANKSLPQDADHYVICGDDMILHPEINHQNIIEFIGCGEKGYVKYINAVTDHSFAWHRFSEALHFLDEYRAIPFRDMMPSREELIEIYRRHGIEISNIGLRNLKGAWERKISWKRIKAGLKFIFSNKRKRFAEWPLVEGYCDFLVVPRKYWQKFIYYCGILGAMNVWHDCGAVTSLLLACDEIMQEKDSPAFGIELWNQDVDNLYDQYQGDLQSLLSDYKPNQIYTHPVKLSRWN</sequence>